<dbReference type="KEGG" id="rlc:K227x_62250"/>
<sequence>MNLMQRGLRIHAKALKQAAGEPVIYFRGDALSASILAVVGQTIFEDVAGDGETRIETKTVDWLITPDELRKAVFRTEPQRGDQIRRNDFEVFDVVPGTSGKVWEWSDGHKTHYRIHSVRRNVPSF</sequence>
<evidence type="ECO:0000259" key="1">
    <source>
        <dbReference type="Pfam" id="PF25138"/>
    </source>
</evidence>
<accession>A0A517NKX2</accession>
<dbReference type="Proteomes" id="UP000318538">
    <property type="component" value="Chromosome"/>
</dbReference>
<name>A0A517NKX2_9BACT</name>
<dbReference type="InterPro" id="IPR056942">
    <property type="entry name" value="Phage_H_T_join"/>
</dbReference>
<protein>
    <recommendedName>
        <fullName evidence="1">Phage head-tail joining protein domain-containing protein</fullName>
    </recommendedName>
</protein>
<dbReference type="EMBL" id="CP036525">
    <property type="protein sequence ID" value="QDT07797.1"/>
    <property type="molecule type" value="Genomic_DNA"/>
</dbReference>
<dbReference type="AlphaFoldDB" id="A0A517NKX2"/>
<keyword evidence="3" id="KW-1185">Reference proteome</keyword>
<evidence type="ECO:0000313" key="3">
    <source>
        <dbReference type="Proteomes" id="UP000318538"/>
    </source>
</evidence>
<proteinExistence type="predicted"/>
<feature type="domain" description="Phage head-tail joining protein" evidence="1">
    <location>
        <begin position="1"/>
        <end position="122"/>
    </location>
</feature>
<organism evidence="2 3">
    <name type="scientific">Rubripirellula lacrimiformis</name>
    <dbReference type="NCBI Taxonomy" id="1930273"/>
    <lineage>
        <taxon>Bacteria</taxon>
        <taxon>Pseudomonadati</taxon>
        <taxon>Planctomycetota</taxon>
        <taxon>Planctomycetia</taxon>
        <taxon>Pirellulales</taxon>
        <taxon>Pirellulaceae</taxon>
        <taxon>Rubripirellula</taxon>
    </lineage>
</organism>
<evidence type="ECO:0000313" key="2">
    <source>
        <dbReference type="EMBL" id="QDT07797.1"/>
    </source>
</evidence>
<reference evidence="2 3" key="1">
    <citation type="submission" date="2019-02" db="EMBL/GenBank/DDBJ databases">
        <title>Deep-cultivation of Planctomycetes and their phenomic and genomic characterization uncovers novel biology.</title>
        <authorList>
            <person name="Wiegand S."/>
            <person name="Jogler M."/>
            <person name="Boedeker C."/>
            <person name="Pinto D."/>
            <person name="Vollmers J."/>
            <person name="Rivas-Marin E."/>
            <person name="Kohn T."/>
            <person name="Peeters S.H."/>
            <person name="Heuer A."/>
            <person name="Rast P."/>
            <person name="Oberbeckmann S."/>
            <person name="Bunk B."/>
            <person name="Jeske O."/>
            <person name="Meyerdierks A."/>
            <person name="Storesund J.E."/>
            <person name="Kallscheuer N."/>
            <person name="Luecker S."/>
            <person name="Lage O.M."/>
            <person name="Pohl T."/>
            <person name="Merkel B.J."/>
            <person name="Hornburger P."/>
            <person name="Mueller R.-W."/>
            <person name="Bruemmer F."/>
            <person name="Labrenz M."/>
            <person name="Spormann A.M."/>
            <person name="Op den Camp H."/>
            <person name="Overmann J."/>
            <person name="Amann R."/>
            <person name="Jetten M.S.M."/>
            <person name="Mascher T."/>
            <person name="Medema M.H."/>
            <person name="Devos D.P."/>
            <person name="Kaster A.-K."/>
            <person name="Ovreas L."/>
            <person name="Rohde M."/>
            <person name="Galperin M.Y."/>
            <person name="Jogler C."/>
        </authorList>
    </citation>
    <scope>NUCLEOTIDE SEQUENCE [LARGE SCALE GENOMIC DNA]</scope>
    <source>
        <strain evidence="2 3">K22_7</strain>
    </source>
</reference>
<dbReference type="Pfam" id="PF25138">
    <property type="entry name" value="Phage_H_T_join_3"/>
    <property type="match status" value="1"/>
</dbReference>
<gene>
    <name evidence="2" type="ORF">K227x_62250</name>
</gene>